<sequence length="426" mass="48764">MCSLLRCSVNSFNIREIIEKESVITHFQPIISLKEKRVVGIEALSRGVTPVCGTIIPPSAMFESAKENNCLVELDRLCRKKALQNFREFAESEELILFINLDASILDMIEINGKSWTKSFADEAGIDCSMIAIEIVESRVEKNENLVHFVNKHKDYGFFVTLDDFGAYHSNLDRIVKSKPNIIKIDRSLIANMNNDYYQQSIVRSIIELSRKIGSLTLAEGLETEEDIIKCYELGVDLFQGFYFSEPMSNLSRIKESCNEEIEKISKSIKLHLNGIITRKQQQHKHFEAILDRLVDEIRASGSSAGVDFLQEVVDKHQEIEKICILDSEGMQTAQAVSVNCVSKNGFHRLYWPDTENMDHSLKDYYYFLMRLDIKKFYTDPFMSILSGRLCRTMSSRYLRGGKEEVVCIDFVEIAANMNFNKSSSL</sequence>
<dbReference type="CDD" id="cd18773">
    <property type="entry name" value="PDC1_HK_sensor"/>
    <property type="match status" value="1"/>
</dbReference>
<reference evidence="2 3" key="1">
    <citation type="submission" date="2019-01" db="EMBL/GenBank/DDBJ databases">
        <title>Geovibrio thiophilus DSM 11263, complete genome.</title>
        <authorList>
            <person name="Spring S."/>
            <person name="Bunk B."/>
            <person name="Sproer C."/>
        </authorList>
    </citation>
    <scope>NUCLEOTIDE SEQUENCE [LARGE SCALE GENOMIC DNA]</scope>
    <source>
        <strain evidence="2 3">DSM 11263</strain>
    </source>
</reference>
<organism evidence="2 3">
    <name type="scientific">Geovibrio thiophilus</name>
    <dbReference type="NCBI Taxonomy" id="139438"/>
    <lineage>
        <taxon>Bacteria</taxon>
        <taxon>Pseudomonadati</taxon>
        <taxon>Deferribacterota</taxon>
        <taxon>Deferribacteres</taxon>
        <taxon>Deferribacterales</taxon>
        <taxon>Geovibrionaceae</taxon>
        <taxon>Geovibrio</taxon>
    </lineage>
</organism>
<feature type="domain" description="EAL" evidence="1">
    <location>
        <begin position="7"/>
        <end position="261"/>
    </location>
</feature>
<dbReference type="PANTHER" id="PTHR33121">
    <property type="entry name" value="CYCLIC DI-GMP PHOSPHODIESTERASE PDEF"/>
    <property type="match status" value="1"/>
</dbReference>
<dbReference type="Gene3D" id="3.20.20.450">
    <property type="entry name" value="EAL domain"/>
    <property type="match status" value="1"/>
</dbReference>
<dbReference type="InterPro" id="IPR001633">
    <property type="entry name" value="EAL_dom"/>
</dbReference>
<accession>A0A410JY72</accession>
<dbReference type="AlphaFoldDB" id="A0A410JY72"/>
<dbReference type="PANTHER" id="PTHR33121:SF76">
    <property type="entry name" value="SIGNALING PROTEIN"/>
    <property type="match status" value="1"/>
</dbReference>
<keyword evidence="3" id="KW-1185">Reference proteome</keyword>
<gene>
    <name evidence="2" type="ORF">EP073_06265</name>
</gene>
<dbReference type="EMBL" id="CP035108">
    <property type="protein sequence ID" value="QAR33025.1"/>
    <property type="molecule type" value="Genomic_DNA"/>
</dbReference>
<dbReference type="Gene3D" id="3.30.450.20">
    <property type="entry name" value="PAS domain"/>
    <property type="match status" value="1"/>
</dbReference>
<name>A0A410JY72_9BACT</name>
<dbReference type="InterPro" id="IPR029151">
    <property type="entry name" value="Sensor-like_sf"/>
</dbReference>
<evidence type="ECO:0000313" key="2">
    <source>
        <dbReference type="EMBL" id="QAR33025.1"/>
    </source>
</evidence>
<dbReference type="GO" id="GO:0071111">
    <property type="term" value="F:cyclic-guanylate-specific phosphodiesterase activity"/>
    <property type="evidence" value="ECO:0007669"/>
    <property type="project" value="InterPro"/>
</dbReference>
<dbReference type="InterPro" id="IPR050706">
    <property type="entry name" value="Cyclic-di-GMP_PDE-like"/>
</dbReference>
<dbReference type="KEGG" id="gtl:EP073_06265"/>
<dbReference type="OrthoDB" id="9813903at2"/>
<evidence type="ECO:0000259" key="1">
    <source>
        <dbReference type="PROSITE" id="PS50883"/>
    </source>
</evidence>
<dbReference type="Pfam" id="PF00563">
    <property type="entry name" value="EAL"/>
    <property type="match status" value="1"/>
</dbReference>
<dbReference type="PROSITE" id="PS50883">
    <property type="entry name" value="EAL"/>
    <property type="match status" value="1"/>
</dbReference>
<dbReference type="CDD" id="cd01948">
    <property type="entry name" value="EAL"/>
    <property type="match status" value="1"/>
</dbReference>
<dbReference type="Proteomes" id="UP000287502">
    <property type="component" value="Chromosome"/>
</dbReference>
<dbReference type="SUPFAM" id="SSF103190">
    <property type="entry name" value="Sensory domain-like"/>
    <property type="match status" value="1"/>
</dbReference>
<proteinExistence type="predicted"/>
<dbReference type="InterPro" id="IPR035919">
    <property type="entry name" value="EAL_sf"/>
</dbReference>
<dbReference type="SMART" id="SM00052">
    <property type="entry name" value="EAL"/>
    <property type="match status" value="1"/>
</dbReference>
<evidence type="ECO:0000313" key="3">
    <source>
        <dbReference type="Proteomes" id="UP000287502"/>
    </source>
</evidence>
<dbReference type="SUPFAM" id="SSF141868">
    <property type="entry name" value="EAL domain-like"/>
    <property type="match status" value="1"/>
</dbReference>
<protein>
    <submittedName>
        <fullName evidence="2">EAL domain-containing protein</fullName>
    </submittedName>
</protein>